<keyword evidence="3 8" id="KW-0812">Transmembrane</keyword>
<dbReference type="GO" id="GO:0005886">
    <property type="term" value="C:plasma membrane"/>
    <property type="evidence" value="ECO:0007669"/>
    <property type="project" value="UniProtKB-SubCell"/>
</dbReference>
<reference evidence="10 11" key="1">
    <citation type="submission" date="2019-01" db="EMBL/GenBank/DDBJ databases">
        <authorList>
            <person name="Sayadi A."/>
        </authorList>
    </citation>
    <scope>NUCLEOTIDE SEQUENCE [LARGE SCALE GENOMIC DNA]</scope>
</reference>
<evidence type="ECO:0000256" key="6">
    <source>
        <dbReference type="ARBA" id="ARBA00023180"/>
    </source>
</evidence>
<dbReference type="SUPFAM" id="SSF103473">
    <property type="entry name" value="MFS general substrate transporter"/>
    <property type="match status" value="1"/>
</dbReference>
<evidence type="ECO:0000256" key="2">
    <source>
        <dbReference type="ARBA" id="ARBA00022475"/>
    </source>
</evidence>
<sequence>MKIVAGSSMKLHQGKALLQYLASFSATLAIITSGMHYGWPSPSIPKLAIEEQITGDEGSWMAVMPLLGAVLGSMMVGATVDLLGRKRTILVSSLPYFATWIMIACSRSVAVLYAARFLAGVADGWVFTSVPMYICEIAEPRIRGFLGTLVPTAFIAGILAINVVGSYLSITMAALISSTIPILTLLTFCWMPESPYYLLMRSNPIEAKRSLQVFRGVQDVESEISRLTTALKSQMSNTGRFIDLFMVKSNRKSVLIMMLLRAAQQFSGTTAITFYTQSIFMESGSDISKETASVTYFAVQMIMAVICSFLVDRCGRRPLLIVSIIGSAISLFAEGTYFYIDQNTDIDTSSFTYLPVVGLIVFVVMFTLGMQTIPLLMLGELFATNVKAFGMCFADIYFSFIATLVSKYFQITRDTFGIYVPFYSFSVSCIIGLVLICIFVPETNGKTLEEIQMHFTGENKDGVVEVKSNDEQI</sequence>
<keyword evidence="5 8" id="KW-0472">Membrane</keyword>
<dbReference type="InterPro" id="IPR020846">
    <property type="entry name" value="MFS_dom"/>
</dbReference>
<feature type="transmembrane region" description="Helical" evidence="8">
    <location>
        <begin position="352"/>
        <end position="376"/>
    </location>
</feature>
<evidence type="ECO:0000256" key="7">
    <source>
        <dbReference type="ARBA" id="ARBA00024348"/>
    </source>
</evidence>
<evidence type="ECO:0000256" key="1">
    <source>
        <dbReference type="ARBA" id="ARBA00004651"/>
    </source>
</evidence>
<feature type="transmembrane region" description="Helical" evidence="8">
    <location>
        <begin position="318"/>
        <end position="340"/>
    </location>
</feature>
<dbReference type="EMBL" id="CAACVG010003061">
    <property type="protein sequence ID" value="VEN37136.1"/>
    <property type="molecule type" value="Genomic_DNA"/>
</dbReference>
<evidence type="ECO:0000256" key="5">
    <source>
        <dbReference type="ARBA" id="ARBA00023136"/>
    </source>
</evidence>
<dbReference type="Proteomes" id="UP000410492">
    <property type="component" value="Unassembled WGS sequence"/>
</dbReference>
<dbReference type="GO" id="GO:0022857">
    <property type="term" value="F:transmembrane transporter activity"/>
    <property type="evidence" value="ECO:0007669"/>
    <property type="project" value="InterPro"/>
</dbReference>
<dbReference type="PRINTS" id="PR00171">
    <property type="entry name" value="SUGRTRNSPORT"/>
</dbReference>
<dbReference type="PROSITE" id="PS50850">
    <property type="entry name" value="MFS"/>
    <property type="match status" value="1"/>
</dbReference>
<comment type="similarity">
    <text evidence="7">Belongs to the major facilitator superfamily. Sugar transporter (TC 2.A.1.1) family. Trehalose transporter subfamily.</text>
</comment>
<keyword evidence="2" id="KW-1003">Cell membrane</keyword>
<evidence type="ECO:0000256" key="4">
    <source>
        <dbReference type="ARBA" id="ARBA00022989"/>
    </source>
</evidence>
<feature type="transmembrane region" description="Helical" evidence="8">
    <location>
        <begin position="121"/>
        <end position="138"/>
    </location>
</feature>
<dbReference type="Gene3D" id="1.20.1250.20">
    <property type="entry name" value="MFS general substrate transporter like domains"/>
    <property type="match status" value="1"/>
</dbReference>
<dbReference type="FunFam" id="1.20.1250.20:FF:000055">
    <property type="entry name" value="Facilitated trehalose transporter Tret1-2 homolog"/>
    <property type="match status" value="1"/>
</dbReference>
<organism evidence="10 11">
    <name type="scientific">Callosobruchus maculatus</name>
    <name type="common">Southern cowpea weevil</name>
    <name type="synonym">Pulse bruchid</name>
    <dbReference type="NCBI Taxonomy" id="64391"/>
    <lineage>
        <taxon>Eukaryota</taxon>
        <taxon>Metazoa</taxon>
        <taxon>Ecdysozoa</taxon>
        <taxon>Arthropoda</taxon>
        <taxon>Hexapoda</taxon>
        <taxon>Insecta</taxon>
        <taxon>Pterygota</taxon>
        <taxon>Neoptera</taxon>
        <taxon>Endopterygota</taxon>
        <taxon>Coleoptera</taxon>
        <taxon>Polyphaga</taxon>
        <taxon>Cucujiformia</taxon>
        <taxon>Chrysomeloidea</taxon>
        <taxon>Chrysomelidae</taxon>
        <taxon>Bruchinae</taxon>
        <taxon>Bruchini</taxon>
        <taxon>Callosobruchus</taxon>
    </lineage>
</organism>
<evidence type="ECO:0000259" key="9">
    <source>
        <dbReference type="PROSITE" id="PS50850"/>
    </source>
</evidence>
<feature type="transmembrane region" description="Helical" evidence="8">
    <location>
        <begin position="294"/>
        <end position="311"/>
    </location>
</feature>
<dbReference type="InterPro" id="IPR005829">
    <property type="entry name" value="Sugar_transporter_CS"/>
</dbReference>
<feature type="transmembrane region" description="Helical" evidence="8">
    <location>
        <begin position="388"/>
        <end position="406"/>
    </location>
</feature>
<evidence type="ECO:0000256" key="8">
    <source>
        <dbReference type="SAM" id="Phobius"/>
    </source>
</evidence>
<gene>
    <name evidence="10" type="ORF">CALMAC_LOCUS2492</name>
</gene>
<feature type="transmembrane region" description="Helical" evidence="8">
    <location>
        <begin position="20"/>
        <end position="39"/>
    </location>
</feature>
<feature type="domain" description="Major facilitator superfamily (MFS) profile" evidence="9">
    <location>
        <begin position="22"/>
        <end position="444"/>
    </location>
</feature>
<evidence type="ECO:0000313" key="10">
    <source>
        <dbReference type="EMBL" id="VEN37136.1"/>
    </source>
</evidence>
<dbReference type="PROSITE" id="PS00217">
    <property type="entry name" value="SUGAR_TRANSPORT_2"/>
    <property type="match status" value="1"/>
</dbReference>
<dbReference type="InterPro" id="IPR003663">
    <property type="entry name" value="Sugar/inositol_transpt"/>
</dbReference>
<dbReference type="InterPro" id="IPR005828">
    <property type="entry name" value="MFS_sugar_transport-like"/>
</dbReference>
<accession>A0A653BQ54</accession>
<feature type="transmembrane region" description="Helical" evidence="8">
    <location>
        <begin position="418"/>
        <end position="440"/>
    </location>
</feature>
<dbReference type="PANTHER" id="PTHR48021">
    <property type="match status" value="1"/>
</dbReference>
<dbReference type="InterPro" id="IPR036259">
    <property type="entry name" value="MFS_trans_sf"/>
</dbReference>
<keyword evidence="11" id="KW-1185">Reference proteome</keyword>
<proteinExistence type="inferred from homology"/>
<dbReference type="PANTHER" id="PTHR48021:SF46">
    <property type="entry name" value="MAJOR FACILITATOR SUPERFAMILY (MFS) PROFILE DOMAIN-CONTAINING PROTEIN"/>
    <property type="match status" value="1"/>
</dbReference>
<dbReference type="InterPro" id="IPR050549">
    <property type="entry name" value="MFS_Trehalose_Transporter"/>
</dbReference>
<evidence type="ECO:0000256" key="3">
    <source>
        <dbReference type="ARBA" id="ARBA00022692"/>
    </source>
</evidence>
<comment type="subcellular location">
    <subcellularLocation>
        <location evidence="1">Cell membrane</location>
        <topology evidence="1">Multi-pass membrane protein</topology>
    </subcellularLocation>
</comment>
<keyword evidence="6" id="KW-0325">Glycoprotein</keyword>
<feature type="transmembrane region" description="Helical" evidence="8">
    <location>
        <begin position="145"/>
        <end position="164"/>
    </location>
</feature>
<dbReference type="PROSITE" id="PS00216">
    <property type="entry name" value="SUGAR_TRANSPORT_1"/>
    <property type="match status" value="1"/>
</dbReference>
<feature type="transmembrane region" description="Helical" evidence="8">
    <location>
        <begin position="96"/>
        <end position="115"/>
    </location>
</feature>
<dbReference type="Pfam" id="PF00083">
    <property type="entry name" value="Sugar_tr"/>
    <property type="match status" value="1"/>
</dbReference>
<feature type="transmembrane region" description="Helical" evidence="8">
    <location>
        <begin position="170"/>
        <end position="191"/>
    </location>
</feature>
<protein>
    <recommendedName>
        <fullName evidence="9">Major facilitator superfamily (MFS) profile domain-containing protein</fullName>
    </recommendedName>
</protein>
<feature type="transmembrane region" description="Helical" evidence="8">
    <location>
        <begin position="254"/>
        <end position="274"/>
    </location>
</feature>
<dbReference type="AlphaFoldDB" id="A0A653BQ54"/>
<keyword evidence="4 8" id="KW-1133">Transmembrane helix</keyword>
<evidence type="ECO:0000313" key="11">
    <source>
        <dbReference type="Proteomes" id="UP000410492"/>
    </source>
</evidence>
<feature type="transmembrane region" description="Helical" evidence="8">
    <location>
        <begin position="59"/>
        <end position="84"/>
    </location>
</feature>
<name>A0A653BQ54_CALMS</name>
<dbReference type="OrthoDB" id="6133115at2759"/>